<dbReference type="InterPro" id="IPR000887">
    <property type="entry name" value="Aldlse_KDPG_KHG"/>
</dbReference>
<dbReference type="RefSeq" id="WP_377942050.1">
    <property type="nucleotide sequence ID" value="NZ_JBHUCX010000018.1"/>
</dbReference>
<evidence type="ECO:0000256" key="2">
    <source>
        <dbReference type="ARBA" id="ARBA00006906"/>
    </source>
</evidence>
<keyword evidence="5" id="KW-0119">Carbohydrate metabolism</keyword>
<comment type="similarity">
    <text evidence="2">Belongs to the KHG/KDPG aldolase family.</text>
</comment>
<dbReference type="PANTHER" id="PTHR30246:SF1">
    <property type="entry name" value="2-DEHYDRO-3-DEOXY-6-PHOSPHOGALACTONATE ALDOLASE-RELATED"/>
    <property type="match status" value="1"/>
</dbReference>
<evidence type="ECO:0000256" key="1">
    <source>
        <dbReference type="ARBA" id="ARBA00004761"/>
    </source>
</evidence>
<comment type="subunit">
    <text evidence="3">Homotrimer.</text>
</comment>
<dbReference type="CDD" id="cd00452">
    <property type="entry name" value="KDPG_aldolase"/>
    <property type="match status" value="1"/>
</dbReference>
<gene>
    <name evidence="6" type="ORF">ACFSB2_05690</name>
</gene>
<dbReference type="PANTHER" id="PTHR30246">
    <property type="entry name" value="2-KETO-3-DEOXY-6-PHOSPHOGLUCONATE ALDOLASE"/>
    <property type="match status" value="1"/>
</dbReference>
<dbReference type="InterPro" id="IPR013785">
    <property type="entry name" value="Aldolase_TIM"/>
</dbReference>
<dbReference type="NCBIfam" id="TIGR01182">
    <property type="entry name" value="eda"/>
    <property type="match status" value="1"/>
</dbReference>
<accession>A0ABW4JE69</accession>
<dbReference type="EMBL" id="JBHUCX010000018">
    <property type="protein sequence ID" value="MFD1674205.1"/>
    <property type="molecule type" value="Genomic_DNA"/>
</dbReference>
<name>A0ABW4JE69_9BACL</name>
<comment type="pathway">
    <text evidence="1">Carbohydrate acid metabolism.</text>
</comment>
<evidence type="ECO:0000313" key="6">
    <source>
        <dbReference type="EMBL" id="MFD1674205.1"/>
    </source>
</evidence>
<proteinExistence type="inferred from homology"/>
<protein>
    <submittedName>
        <fullName evidence="6">Bifunctional 4-hydroxy-2-oxoglutarate aldolase/2-dehydro-3-deoxy-phosphogluconate aldolase</fullName>
    </submittedName>
</protein>
<evidence type="ECO:0000256" key="3">
    <source>
        <dbReference type="ARBA" id="ARBA00011233"/>
    </source>
</evidence>
<reference evidence="7" key="1">
    <citation type="journal article" date="2019" name="Int. J. Syst. Evol. Microbiol.">
        <title>The Global Catalogue of Microorganisms (GCM) 10K type strain sequencing project: providing services to taxonomists for standard genome sequencing and annotation.</title>
        <authorList>
            <consortium name="The Broad Institute Genomics Platform"/>
            <consortium name="The Broad Institute Genome Sequencing Center for Infectious Disease"/>
            <person name="Wu L."/>
            <person name="Ma J."/>
        </authorList>
    </citation>
    <scope>NUCLEOTIDE SEQUENCE [LARGE SCALE GENOMIC DNA]</scope>
    <source>
        <strain evidence="7">CGMCC 1.12286</strain>
    </source>
</reference>
<dbReference type="Pfam" id="PF01081">
    <property type="entry name" value="Aldolase"/>
    <property type="match status" value="1"/>
</dbReference>
<sequence length="220" mass="22829">MSELILSRLRQTGVVAIVRGVDGDVLPTLAEALYAGGVRLLEVTLNTKGALQSIAQLAAAFGDRMSIGAGTVLTEEAARQAQAHGAQFFVTPHVGQDVIAYGVRMGIPVMAGAMTPTEIYTAHVSGASAVKVFPVGTLGAGYLREVRGPFDKIPLLAVGGVTLANAQSFLAAGAIGWGLGGGLLDKQALAAGDFAKMKQNAKAFIDVYHRFTQMSPHPEN</sequence>
<dbReference type="SUPFAM" id="SSF51569">
    <property type="entry name" value="Aldolase"/>
    <property type="match status" value="1"/>
</dbReference>
<organism evidence="6 7">
    <name type="scientific">Alicyclobacillus fodiniaquatilis</name>
    <dbReference type="NCBI Taxonomy" id="1661150"/>
    <lineage>
        <taxon>Bacteria</taxon>
        <taxon>Bacillati</taxon>
        <taxon>Bacillota</taxon>
        <taxon>Bacilli</taxon>
        <taxon>Bacillales</taxon>
        <taxon>Alicyclobacillaceae</taxon>
        <taxon>Alicyclobacillus</taxon>
    </lineage>
</organism>
<evidence type="ECO:0000313" key="7">
    <source>
        <dbReference type="Proteomes" id="UP001597079"/>
    </source>
</evidence>
<dbReference type="Proteomes" id="UP001597079">
    <property type="component" value="Unassembled WGS sequence"/>
</dbReference>
<evidence type="ECO:0000256" key="4">
    <source>
        <dbReference type="ARBA" id="ARBA00023239"/>
    </source>
</evidence>
<comment type="caution">
    <text evidence="6">The sequence shown here is derived from an EMBL/GenBank/DDBJ whole genome shotgun (WGS) entry which is preliminary data.</text>
</comment>
<dbReference type="Gene3D" id="3.20.20.70">
    <property type="entry name" value="Aldolase class I"/>
    <property type="match status" value="1"/>
</dbReference>
<keyword evidence="4" id="KW-0456">Lyase</keyword>
<evidence type="ECO:0000256" key="5">
    <source>
        <dbReference type="ARBA" id="ARBA00023277"/>
    </source>
</evidence>
<keyword evidence="7" id="KW-1185">Reference proteome</keyword>